<dbReference type="InterPro" id="IPR051156">
    <property type="entry name" value="Mito/Outer_Membr_Metalloprot"/>
</dbReference>
<dbReference type="RefSeq" id="WP_203167527.1">
    <property type="nucleotide sequence ID" value="NZ_JAEVLS010000002.1"/>
</dbReference>
<dbReference type="InterPro" id="IPR019734">
    <property type="entry name" value="TPR_rpt"/>
</dbReference>
<evidence type="ECO:0000256" key="6">
    <source>
        <dbReference type="ARBA" id="ARBA00023049"/>
    </source>
</evidence>
<dbReference type="Gene3D" id="3.30.2010.10">
    <property type="entry name" value="Metalloproteases ('zincins'), catalytic domain"/>
    <property type="match status" value="1"/>
</dbReference>
<keyword evidence="6 10" id="KW-0482">Metalloprotease</keyword>
<evidence type="ECO:0000256" key="8">
    <source>
        <dbReference type="SAM" id="SignalP"/>
    </source>
</evidence>
<organism evidence="10 11">
    <name type="scientific">Steroidobacter gossypii</name>
    <dbReference type="NCBI Taxonomy" id="2805490"/>
    <lineage>
        <taxon>Bacteria</taxon>
        <taxon>Pseudomonadati</taxon>
        <taxon>Pseudomonadota</taxon>
        <taxon>Gammaproteobacteria</taxon>
        <taxon>Steroidobacterales</taxon>
        <taxon>Steroidobacteraceae</taxon>
        <taxon>Steroidobacter</taxon>
    </lineage>
</organism>
<evidence type="ECO:0000313" key="10">
    <source>
        <dbReference type="EMBL" id="MBM0105488.1"/>
    </source>
</evidence>
<dbReference type="PANTHER" id="PTHR22726:SF1">
    <property type="entry name" value="METALLOENDOPEPTIDASE OMA1, MITOCHONDRIAL"/>
    <property type="match status" value="1"/>
</dbReference>
<gene>
    <name evidence="10" type="ORF">JM946_12050</name>
</gene>
<dbReference type="EMBL" id="JAEVLS010000002">
    <property type="protein sequence ID" value="MBM0105488.1"/>
    <property type="molecule type" value="Genomic_DNA"/>
</dbReference>
<evidence type="ECO:0000256" key="3">
    <source>
        <dbReference type="ARBA" id="ARBA00022723"/>
    </source>
</evidence>
<dbReference type="InterPro" id="IPR001915">
    <property type="entry name" value="Peptidase_M48"/>
</dbReference>
<feature type="repeat" description="TPR" evidence="7">
    <location>
        <begin position="315"/>
        <end position="348"/>
    </location>
</feature>
<comment type="cofactor">
    <cofactor evidence="1">
        <name>Zn(2+)</name>
        <dbReference type="ChEBI" id="CHEBI:29105"/>
    </cofactor>
</comment>
<dbReference type="GO" id="GO:0008237">
    <property type="term" value="F:metallopeptidase activity"/>
    <property type="evidence" value="ECO:0007669"/>
    <property type="project" value="UniProtKB-KW"/>
</dbReference>
<dbReference type="PANTHER" id="PTHR22726">
    <property type="entry name" value="METALLOENDOPEPTIDASE OMA1"/>
    <property type="match status" value="1"/>
</dbReference>
<keyword evidence="4" id="KW-0378">Hydrolase</keyword>
<dbReference type="Pfam" id="PF13414">
    <property type="entry name" value="TPR_11"/>
    <property type="match status" value="1"/>
</dbReference>
<feature type="signal peptide" evidence="8">
    <location>
        <begin position="1"/>
        <end position="20"/>
    </location>
</feature>
<feature type="domain" description="Peptidase M48" evidence="9">
    <location>
        <begin position="64"/>
        <end position="252"/>
    </location>
</feature>
<dbReference type="SUPFAM" id="SSF48452">
    <property type="entry name" value="TPR-like"/>
    <property type="match status" value="1"/>
</dbReference>
<sequence>MRIAKLLCLPLLAVWLSACGVNPVTGKKEIQFISEAQEIKLGEQHYAPTQQSEGGDFDVLPDLTAYVQEVGQKLAAVADRQLPYEFVVLNNPVPNAWALPGGKIAINVGLLSELKNEAELAAVLGHEIVHAAARHGAKAQERGTLMQVGLAAAQIGAAISDVDATVANLALSGAGVGAQLIQQKYGRDQELESDEYGMKYMKAAGYDPQGAITLQETFVRLSQQEGAKARGWLEGLFASHPPSEERVAKNKETAARLGAGGDLGQERYQARLQPFRKIEPAYDKFEQAMVAARAKEYSKAQSLVEEAIKIEPKEGRFHEFLGEMQLAQKKPEQAIAHYQKAIDLNPDYFGSYLGAGVAQFQTGNKARAEEWLTKSVELLPTAPAAYYLGTIARDRGDRGKAMEYFRAAATSQSQIGQRAAAEFVRMDLPQNPGNYVATQGQIDAQGRVVVVIQNRSPAPLVGIQVTPVLVDGAGRVAQQGAPVVIRSVVQPGQQAAAQTGIASIAQAQLPYLRFRVDGAKVAE</sequence>
<evidence type="ECO:0000256" key="4">
    <source>
        <dbReference type="ARBA" id="ARBA00022801"/>
    </source>
</evidence>
<feature type="chain" id="PRO_5047446983" evidence="8">
    <location>
        <begin position="21"/>
        <end position="523"/>
    </location>
</feature>
<dbReference type="Pfam" id="PF01435">
    <property type="entry name" value="Peptidase_M48"/>
    <property type="match status" value="1"/>
</dbReference>
<comment type="caution">
    <text evidence="10">The sequence shown here is derived from an EMBL/GenBank/DDBJ whole genome shotgun (WGS) entry which is preliminary data.</text>
</comment>
<dbReference type="PROSITE" id="PS50005">
    <property type="entry name" value="TPR"/>
    <property type="match status" value="1"/>
</dbReference>
<dbReference type="SMART" id="SM00028">
    <property type="entry name" value="TPR"/>
    <property type="match status" value="4"/>
</dbReference>
<evidence type="ECO:0000256" key="1">
    <source>
        <dbReference type="ARBA" id="ARBA00001947"/>
    </source>
</evidence>
<reference evidence="10 11" key="1">
    <citation type="journal article" date="2021" name="Int. J. Syst. Evol. Microbiol.">
        <title>Steroidobacter gossypii sp. nov., isolated from soil of cotton cropping field.</title>
        <authorList>
            <person name="Huang R."/>
            <person name="Yang S."/>
            <person name="Zhen C."/>
            <person name="Liu W."/>
        </authorList>
    </citation>
    <scope>NUCLEOTIDE SEQUENCE [LARGE SCALE GENOMIC DNA]</scope>
    <source>
        <strain evidence="10 11">S1-65</strain>
    </source>
</reference>
<dbReference type="InterPro" id="IPR011990">
    <property type="entry name" value="TPR-like_helical_dom_sf"/>
</dbReference>
<dbReference type="Proteomes" id="UP000661077">
    <property type="component" value="Unassembled WGS sequence"/>
</dbReference>
<keyword evidence="2" id="KW-0645">Protease</keyword>
<name>A0ABS1WX08_9GAMM</name>
<keyword evidence="3" id="KW-0479">Metal-binding</keyword>
<keyword evidence="7" id="KW-0802">TPR repeat</keyword>
<accession>A0ABS1WX08</accession>
<keyword evidence="5" id="KW-0862">Zinc</keyword>
<protein>
    <submittedName>
        <fullName evidence="10">M48 family metalloprotease</fullName>
    </submittedName>
</protein>
<evidence type="ECO:0000256" key="7">
    <source>
        <dbReference type="PROSITE-ProRule" id="PRU00339"/>
    </source>
</evidence>
<evidence type="ECO:0000256" key="5">
    <source>
        <dbReference type="ARBA" id="ARBA00022833"/>
    </source>
</evidence>
<dbReference type="PROSITE" id="PS51257">
    <property type="entry name" value="PROKAR_LIPOPROTEIN"/>
    <property type="match status" value="1"/>
</dbReference>
<dbReference type="Gene3D" id="1.25.40.10">
    <property type="entry name" value="Tetratricopeptide repeat domain"/>
    <property type="match status" value="1"/>
</dbReference>
<evidence type="ECO:0000256" key="2">
    <source>
        <dbReference type="ARBA" id="ARBA00022670"/>
    </source>
</evidence>
<keyword evidence="11" id="KW-1185">Reference proteome</keyword>
<evidence type="ECO:0000313" key="11">
    <source>
        <dbReference type="Proteomes" id="UP000661077"/>
    </source>
</evidence>
<keyword evidence="8" id="KW-0732">Signal</keyword>
<proteinExistence type="predicted"/>
<evidence type="ECO:0000259" key="9">
    <source>
        <dbReference type="Pfam" id="PF01435"/>
    </source>
</evidence>